<sequence>MLIFLIILCLLNNLLAPLFDKKKPMVDWEKASDAIKSNFNVELGMVTSIPVVSLFLIIHAIGLMMNISQILLLSVLAVLAIVLVIFES</sequence>
<protein>
    <submittedName>
        <fullName evidence="2">Uncharacterized protein</fullName>
    </submittedName>
</protein>
<name>A0AAJ2NSN1_ALKPS</name>
<evidence type="ECO:0000313" key="2">
    <source>
        <dbReference type="EMBL" id="MDV2887771.1"/>
    </source>
</evidence>
<keyword evidence="1" id="KW-0472">Membrane</keyword>
<feature type="transmembrane region" description="Helical" evidence="1">
    <location>
        <begin position="39"/>
        <end position="58"/>
    </location>
</feature>
<proteinExistence type="predicted"/>
<dbReference type="EMBL" id="JAWJAY010000449">
    <property type="protein sequence ID" value="MDV2887771.1"/>
    <property type="molecule type" value="Genomic_DNA"/>
</dbReference>
<dbReference type="AlphaFoldDB" id="A0AAJ2NSN1"/>
<accession>A0AAJ2NSN1</accession>
<gene>
    <name evidence="2" type="ORF">RYX45_21630</name>
</gene>
<reference evidence="2" key="1">
    <citation type="submission" date="2023-10" db="EMBL/GenBank/DDBJ databases">
        <title>Screening of Alkalihalophilus pseudofirmusBZ-TG-HK211 and Its Alleviation of Salt Stress on Rapeseed Growth.</title>
        <authorList>
            <person name="Zhao B."/>
            <person name="Guo T."/>
        </authorList>
    </citation>
    <scope>NUCLEOTIDE SEQUENCE</scope>
    <source>
        <strain evidence="2">BZ-TG-HK211</strain>
    </source>
</reference>
<evidence type="ECO:0000256" key="1">
    <source>
        <dbReference type="SAM" id="Phobius"/>
    </source>
</evidence>
<comment type="caution">
    <text evidence="2">The sequence shown here is derived from an EMBL/GenBank/DDBJ whole genome shotgun (WGS) entry which is preliminary data.</text>
</comment>
<keyword evidence="1" id="KW-0812">Transmembrane</keyword>
<dbReference type="Proteomes" id="UP001285636">
    <property type="component" value="Unassembled WGS sequence"/>
</dbReference>
<feature type="non-terminal residue" evidence="2">
    <location>
        <position position="88"/>
    </location>
</feature>
<feature type="transmembrane region" description="Helical" evidence="1">
    <location>
        <begin position="70"/>
        <end position="86"/>
    </location>
</feature>
<evidence type="ECO:0000313" key="3">
    <source>
        <dbReference type="Proteomes" id="UP001285636"/>
    </source>
</evidence>
<organism evidence="2 3">
    <name type="scientific">Alkalihalophilus pseudofirmus</name>
    <name type="common">Bacillus pseudofirmus</name>
    <dbReference type="NCBI Taxonomy" id="79885"/>
    <lineage>
        <taxon>Bacteria</taxon>
        <taxon>Bacillati</taxon>
        <taxon>Bacillota</taxon>
        <taxon>Bacilli</taxon>
        <taxon>Bacillales</taxon>
        <taxon>Bacillaceae</taxon>
        <taxon>Alkalihalophilus</taxon>
    </lineage>
</organism>
<keyword evidence="1" id="KW-1133">Transmembrane helix</keyword>
<dbReference type="RefSeq" id="WP_323467931.1">
    <property type="nucleotide sequence ID" value="NZ_JAWJAY010000449.1"/>
</dbReference>